<protein>
    <submittedName>
        <fullName evidence="2">Uncharacterized protein</fullName>
    </submittedName>
</protein>
<feature type="transmembrane region" description="Helical" evidence="1">
    <location>
        <begin position="201"/>
        <end position="225"/>
    </location>
</feature>
<reference evidence="2" key="1">
    <citation type="submission" date="2016-05" db="EMBL/GenBank/DDBJ databases">
        <authorList>
            <person name="Lavstsen T."/>
            <person name="Jespersen J.S."/>
        </authorList>
    </citation>
    <scope>NUCLEOTIDE SEQUENCE</scope>
    <source>
        <tissue evidence="2">Brain</tissue>
    </source>
</reference>
<reference evidence="2" key="2">
    <citation type="submission" date="2016-06" db="EMBL/GenBank/DDBJ databases">
        <title>The genome of a short-lived fish provides insights into sex chromosome evolution and the genetic control of aging.</title>
        <authorList>
            <person name="Reichwald K."/>
            <person name="Felder M."/>
            <person name="Petzold A."/>
            <person name="Koch P."/>
            <person name="Groth M."/>
            <person name="Platzer M."/>
        </authorList>
    </citation>
    <scope>NUCLEOTIDE SEQUENCE</scope>
    <source>
        <tissue evidence="2">Brain</tissue>
    </source>
</reference>
<dbReference type="AlphaFoldDB" id="A0A1A8IUG0"/>
<dbReference type="EMBL" id="HAED01014570">
    <property type="protein sequence ID" value="SBR01015.1"/>
    <property type="molecule type" value="Transcribed_RNA"/>
</dbReference>
<sequence>MIYSIDHQGFPPDVNLSSCDFSWSNDSTVLASHQDKLPSVKRKSLKNLETTECFTNVVHKSHCASKTTGFLTNFQANCNTNCSNEGHKVTALPLQLCEAVNLKCTATRRENLMIYSIDHQGFPPDVNLSSCDFSWSNDSTVLASHQDKLPSVKRKSLKNLETTECFTNVVHKSNCASKTTACRTNLQANCTTSCREEDHKVWAPLVLGIVAVVGLCMAVGGYFLYKSYKLRQENHSELDLQQHPLGGCLYKKVKVSNPDSPL</sequence>
<organism evidence="2">
    <name type="scientific">Nothobranchius kuhntae</name>
    <name type="common">Beira killifish</name>
    <dbReference type="NCBI Taxonomy" id="321403"/>
    <lineage>
        <taxon>Eukaryota</taxon>
        <taxon>Metazoa</taxon>
        <taxon>Chordata</taxon>
        <taxon>Craniata</taxon>
        <taxon>Vertebrata</taxon>
        <taxon>Euteleostomi</taxon>
        <taxon>Actinopterygii</taxon>
        <taxon>Neopterygii</taxon>
        <taxon>Teleostei</taxon>
        <taxon>Neoteleostei</taxon>
        <taxon>Acanthomorphata</taxon>
        <taxon>Ovalentaria</taxon>
        <taxon>Atherinomorphae</taxon>
        <taxon>Cyprinodontiformes</taxon>
        <taxon>Nothobranchiidae</taxon>
        <taxon>Nothobranchius</taxon>
    </lineage>
</organism>
<keyword evidence="1" id="KW-0472">Membrane</keyword>
<keyword evidence="1" id="KW-0812">Transmembrane</keyword>
<evidence type="ECO:0000313" key="2">
    <source>
        <dbReference type="EMBL" id="SBR01015.1"/>
    </source>
</evidence>
<keyword evidence="1" id="KW-1133">Transmembrane helix</keyword>
<accession>A0A1A8IUG0</accession>
<gene>
    <name evidence="2" type="primary">Nfu_g_1_019114</name>
</gene>
<proteinExistence type="predicted"/>
<name>A0A1A8IUG0_NOTKU</name>
<evidence type="ECO:0000256" key="1">
    <source>
        <dbReference type="SAM" id="Phobius"/>
    </source>
</evidence>